<dbReference type="Pfam" id="PF09084">
    <property type="entry name" value="NMT1"/>
    <property type="match status" value="1"/>
</dbReference>
<dbReference type="Proteomes" id="UP000235828">
    <property type="component" value="Chromosome B"/>
</dbReference>
<dbReference type="CDD" id="cd01949">
    <property type="entry name" value="GGDEF"/>
    <property type="match status" value="1"/>
</dbReference>
<protein>
    <recommendedName>
        <fullName evidence="2">diguanylate cyclase</fullName>
        <ecNumber evidence="2">2.7.7.65</ecNumber>
    </recommendedName>
</protein>
<name>A0A2N8ZKK0_9VIBR</name>
<dbReference type="KEGG" id="vta:B0811"/>
<dbReference type="InterPro" id="IPR015168">
    <property type="entry name" value="SsuA/THI5"/>
</dbReference>
<dbReference type="InterPro" id="IPR043128">
    <property type="entry name" value="Rev_trsase/Diguanyl_cyclase"/>
</dbReference>
<dbReference type="PROSITE" id="PS50887">
    <property type="entry name" value="GGDEF"/>
    <property type="match status" value="1"/>
</dbReference>
<evidence type="ECO:0000313" key="6">
    <source>
        <dbReference type="EMBL" id="SON52422.1"/>
    </source>
</evidence>
<dbReference type="AlphaFoldDB" id="A0A2N8ZKK0"/>
<dbReference type="Gene3D" id="3.40.190.10">
    <property type="entry name" value="Periplasmic binding protein-like II"/>
    <property type="match status" value="2"/>
</dbReference>
<dbReference type="SMART" id="SM00267">
    <property type="entry name" value="GGDEF"/>
    <property type="match status" value="1"/>
</dbReference>
<dbReference type="Pfam" id="PF00990">
    <property type="entry name" value="GGDEF"/>
    <property type="match status" value="1"/>
</dbReference>
<dbReference type="EMBL" id="LT960612">
    <property type="protein sequence ID" value="SON52422.1"/>
    <property type="molecule type" value="Genomic_DNA"/>
</dbReference>
<dbReference type="GO" id="GO:0052621">
    <property type="term" value="F:diguanylate cyclase activity"/>
    <property type="evidence" value="ECO:0007669"/>
    <property type="project" value="UniProtKB-EC"/>
</dbReference>
<evidence type="ECO:0000256" key="1">
    <source>
        <dbReference type="ARBA" id="ARBA00001946"/>
    </source>
</evidence>
<keyword evidence="7" id="KW-1185">Reference proteome</keyword>
<dbReference type="FunFam" id="3.30.70.270:FF:000001">
    <property type="entry name" value="Diguanylate cyclase domain protein"/>
    <property type="match status" value="1"/>
</dbReference>
<comment type="cofactor">
    <cofactor evidence="1">
        <name>Mg(2+)</name>
        <dbReference type="ChEBI" id="CHEBI:18420"/>
    </cofactor>
</comment>
<keyword evidence="4" id="KW-0472">Membrane</keyword>
<dbReference type="NCBIfam" id="TIGR00254">
    <property type="entry name" value="GGDEF"/>
    <property type="match status" value="1"/>
</dbReference>
<dbReference type="InterPro" id="IPR029787">
    <property type="entry name" value="Nucleotide_cyclase"/>
</dbReference>
<feature type="transmembrane region" description="Helical" evidence="4">
    <location>
        <begin position="327"/>
        <end position="348"/>
    </location>
</feature>
<dbReference type="PANTHER" id="PTHR45138">
    <property type="entry name" value="REGULATORY COMPONENTS OF SENSORY TRANSDUCTION SYSTEM"/>
    <property type="match status" value="1"/>
</dbReference>
<proteinExistence type="predicted"/>
<keyword evidence="4" id="KW-0812">Transmembrane</keyword>
<sequence length="551" mass="62578">MKKNHTTTKILTFVVGCMSYSALGQEHISVGLRWMHQFQFAGYYAAVDQGFYEQENLKVTLHEGNPNTNTIDLVLNNELDFGVANGELILERLRGKPVVALSAIFQNSPAVLLTLASSNINSAADLKGKSIMTLDGSISPEFLSMLSKGEVGLDDVNVIQSSFALQDLINGNVDAFNGYLPNEPFLLQKLGVHYHTLNPQNLGIDFYSDFLFTSQKLIDSKPQVVDDFRRATLKGWRYALANPERMIHSIRNKWGSNKTLDELRYEALAISNLVRSELVEIGYIKADRIDEMADVFIDEGLIATRYHLNNFIYRAEQRAITTANNRVILLSIILFTMIALCGFLTFVMRKLRLEIERREEVEERLRHLASIDPLTQLYNRRMFSQLIEIEEKQARRNHSTYCLVLLDIDLFKNINDQYGHNTGDKVIEGVARTITNIARESDICARFGGEEFIVMLPNTELSDALIFTQRLQSALNTHSFVTDTQQAFSVTSSYGIVQWDFEESITQVIAHADDALYQAKRSGRDCIRIYRHPLLPNMTPTQKNIRSGSQR</sequence>
<evidence type="ECO:0000313" key="7">
    <source>
        <dbReference type="Proteomes" id="UP000235828"/>
    </source>
</evidence>
<dbReference type="SUPFAM" id="SSF53850">
    <property type="entry name" value="Periplasmic binding protein-like II"/>
    <property type="match status" value="1"/>
</dbReference>
<dbReference type="Gene3D" id="3.30.70.270">
    <property type="match status" value="1"/>
</dbReference>
<dbReference type="RefSeq" id="WP_102524677.1">
    <property type="nucleotide sequence ID" value="NZ_LT960612.1"/>
</dbReference>
<dbReference type="InterPro" id="IPR050469">
    <property type="entry name" value="Diguanylate_Cyclase"/>
</dbReference>
<dbReference type="PANTHER" id="PTHR45138:SF9">
    <property type="entry name" value="DIGUANYLATE CYCLASE DGCM-RELATED"/>
    <property type="match status" value="1"/>
</dbReference>
<dbReference type="SUPFAM" id="SSF55073">
    <property type="entry name" value="Nucleotide cyclase"/>
    <property type="match status" value="1"/>
</dbReference>
<organism evidence="6 7">
    <name type="scientific">Vibrio tapetis subsp. tapetis</name>
    <dbReference type="NCBI Taxonomy" id="1671868"/>
    <lineage>
        <taxon>Bacteria</taxon>
        <taxon>Pseudomonadati</taxon>
        <taxon>Pseudomonadota</taxon>
        <taxon>Gammaproteobacteria</taxon>
        <taxon>Vibrionales</taxon>
        <taxon>Vibrionaceae</taxon>
        <taxon>Vibrio</taxon>
    </lineage>
</organism>
<dbReference type="InterPro" id="IPR000160">
    <property type="entry name" value="GGDEF_dom"/>
</dbReference>
<evidence type="ECO:0000256" key="4">
    <source>
        <dbReference type="SAM" id="Phobius"/>
    </source>
</evidence>
<keyword evidence="4" id="KW-1133">Transmembrane helix</keyword>
<feature type="domain" description="GGDEF" evidence="5">
    <location>
        <begin position="399"/>
        <end position="532"/>
    </location>
</feature>
<comment type="catalytic activity">
    <reaction evidence="3">
        <text>2 GTP = 3',3'-c-di-GMP + 2 diphosphate</text>
        <dbReference type="Rhea" id="RHEA:24898"/>
        <dbReference type="ChEBI" id="CHEBI:33019"/>
        <dbReference type="ChEBI" id="CHEBI:37565"/>
        <dbReference type="ChEBI" id="CHEBI:58805"/>
        <dbReference type="EC" id="2.7.7.65"/>
    </reaction>
</comment>
<accession>A0A2N8ZKK0</accession>
<dbReference type="EC" id="2.7.7.65" evidence="2"/>
<reference evidence="6 7" key="1">
    <citation type="submission" date="2017-10" db="EMBL/GenBank/DDBJ databases">
        <authorList>
            <person name="Banno H."/>
            <person name="Chua N.-H."/>
        </authorList>
    </citation>
    <scope>NUCLEOTIDE SEQUENCE [LARGE SCALE GENOMIC DNA]</scope>
    <source>
        <strain evidence="6">Vibrio tapetis CECT4600</strain>
    </source>
</reference>
<gene>
    <name evidence="6" type="ORF">VTAP4600_B0811</name>
</gene>
<evidence type="ECO:0000259" key="5">
    <source>
        <dbReference type="PROSITE" id="PS50887"/>
    </source>
</evidence>
<evidence type="ECO:0000256" key="2">
    <source>
        <dbReference type="ARBA" id="ARBA00012528"/>
    </source>
</evidence>
<evidence type="ECO:0000256" key="3">
    <source>
        <dbReference type="ARBA" id="ARBA00034247"/>
    </source>
</evidence>
<dbReference type="OrthoDB" id="9180959at2"/>